<comment type="caution">
    <text evidence="1">The sequence shown here is derived from an EMBL/GenBank/DDBJ whole genome shotgun (WGS) entry which is preliminary data.</text>
</comment>
<organism evidence="1 2">
    <name type="scientific">Camellia lanceoleosa</name>
    <dbReference type="NCBI Taxonomy" id="1840588"/>
    <lineage>
        <taxon>Eukaryota</taxon>
        <taxon>Viridiplantae</taxon>
        <taxon>Streptophyta</taxon>
        <taxon>Embryophyta</taxon>
        <taxon>Tracheophyta</taxon>
        <taxon>Spermatophyta</taxon>
        <taxon>Magnoliopsida</taxon>
        <taxon>eudicotyledons</taxon>
        <taxon>Gunneridae</taxon>
        <taxon>Pentapetalae</taxon>
        <taxon>asterids</taxon>
        <taxon>Ericales</taxon>
        <taxon>Theaceae</taxon>
        <taxon>Camellia</taxon>
    </lineage>
</organism>
<evidence type="ECO:0000313" key="1">
    <source>
        <dbReference type="EMBL" id="KAI8026421.1"/>
    </source>
</evidence>
<accession>A0ACC0IRA8</accession>
<proteinExistence type="predicted"/>
<keyword evidence="2" id="KW-1185">Reference proteome</keyword>
<dbReference type="Proteomes" id="UP001060215">
    <property type="component" value="Chromosome 3"/>
</dbReference>
<dbReference type="EMBL" id="CM045760">
    <property type="protein sequence ID" value="KAI8026421.1"/>
    <property type="molecule type" value="Genomic_DNA"/>
</dbReference>
<evidence type="ECO:0000313" key="2">
    <source>
        <dbReference type="Proteomes" id="UP001060215"/>
    </source>
</evidence>
<reference evidence="1 2" key="1">
    <citation type="journal article" date="2022" name="Plant J.">
        <title>Chromosome-level genome of Camellia lanceoleosa provides a valuable resource for understanding genome evolution and self-incompatibility.</title>
        <authorList>
            <person name="Gong W."/>
            <person name="Xiao S."/>
            <person name="Wang L."/>
            <person name="Liao Z."/>
            <person name="Chang Y."/>
            <person name="Mo W."/>
            <person name="Hu G."/>
            <person name="Li W."/>
            <person name="Zhao G."/>
            <person name="Zhu H."/>
            <person name="Hu X."/>
            <person name="Ji K."/>
            <person name="Xiang X."/>
            <person name="Song Q."/>
            <person name="Yuan D."/>
            <person name="Jin S."/>
            <person name="Zhang L."/>
        </authorList>
    </citation>
    <scope>NUCLEOTIDE SEQUENCE [LARGE SCALE GENOMIC DNA]</scope>
    <source>
        <strain evidence="1">SQ_2022a</strain>
    </source>
</reference>
<protein>
    <submittedName>
        <fullName evidence="1">Uncharacterized protein</fullName>
    </submittedName>
</protein>
<name>A0ACC0IRA8_9ERIC</name>
<gene>
    <name evidence="1" type="ORF">LOK49_LG02G02164</name>
</gene>
<sequence>MVTKQRRVATTQRRWSATVGRYLEMQPETTVDESSENEISRSVLHSRMVENVGRRHKGGDHKTFIPHPFPPATFSIIATPSSPPHRRHPQPPPSSPSPSSSSSSFSSPETLTLDLNLPSSPPTTTVGHVVHLLSPPLLSFSRNLKQDIRIVKAYENPKSSFETFIK</sequence>